<keyword evidence="2" id="KW-1133">Transmembrane helix</keyword>
<evidence type="ECO:0000256" key="2">
    <source>
        <dbReference type="SAM" id="Phobius"/>
    </source>
</evidence>
<name>A0A378TYR5_NEIEL</name>
<reference evidence="3 4" key="1">
    <citation type="submission" date="2018-06" db="EMBL/GenBank/DDBJ databases">
        <authorList>
            <consortium name="Pathogen Informatics"/>
            <person name="Doyle S."/>
        </authorList>
    </citation>
    <scope>NUCLEOTIDE SEQUENCE [LARGE SCALE GENOMIC DNA]</scope>
    <source>
        <strain evidence="3 4">NCTC10660</strain>
    </source>
</reference>
<protein>
    <submittedName>
        <fullName evidence="3">Uncharacterized protein</fullName>
    </submittedName>
</protein>
<dbReference type="Proteomes" id="UP000254927">
    <property type="component" value="Unassembled WGS sequence"/>
</dbReference>
<evidence type="ECO:0000313" key="4">
    <source>
        <dbReference type="Proteomes" id="UP000254927"/>
    </source>
</evidence>
<feature type="compositionally biased region" description="Basic and acidic residues" evidence="1">
    <location>
        <begin position="116"/>
        <end position="131"/>
    </location>
</feature>
<keyword evidence="2" id="KW-0472">Membrane</keyword>
<dbReference type="RefSeq" id="WP_074897464.1">
    <property type="nucleotide sequence ID" value="NZ_CP031252.1"/>
</dbReference>
<dbReference type="EMBL" id="UGQW01000002">
    <property type="protein sequence ID" value="STZ68169.1"/>
    <property type="molecule type" value="Genomic_DNA"/>
</dbReference>
<proteinExistence type="predicted"/>
<keyword evidence="2" id="KW-0812">Transmembrane</keyword>
<dbReference type="GeneID" id="93352653"/>
<gene>
    <name evidence="3" type="ORF">NCTC10660_01675</name>
</gene>
<feature type="region of interest" description="Disordered" evidence="1">
    <location>
        <begin position="50"/>
        <end position="197"/>
    </location>
</feature>
<feature type="transmembrane region" description="Helical" evidence="2">
    <location>
        <begin position="23"/>
        <end position="44"/>
    </location>
</feature>
<dbReference type="AlphaFoldDB" id="A0A378TYR5"/>
<evidence type="ECO:0000313" key="3">
    <source>
        <dbReference type="EMBL" id="STZ68169.1"/>
    </source>
</evidence>
<accession>A0A378TYR5</accession>
<organism evidence="3 4">
    <name type="scientific">Neisseria elongata</name>
    <dbReference type="NCBI Taxonomy" id="495"/>
    <lineage>
        <taxon>Bacteria</taxon>
        <taxon>Pseudomonadati</taxon>
        <taxon>Pseudomonadota</taxon>
        <taxon>Betaproteobacteria</taxon>
        <taxon>Neisseriales</taxon>
        <taxon>Neisseriaceae</taxon>
        <taxon>Neisseria</taxon>
    </lineage>
</organism>
<sequence length="197" mass="21560">MNEENSSENQPVKKKSFLSIGKLFWFFIFLLAVAVAALLINVWLELQRPQPPQSQPVQQQNTVEVWSPNGASAVAPANNGNPLVPQAPKNEPASKPDAPDDTAVEAVTPPANNKPKAKDNKVKDDQIKQEKLSPNQEKPLEPINRSSNSGEVPLEPINKRPKNSESAVEPVNKPAPKADKPAKPAPKRQTTDMDNLF</sequence>
<evidence type="ECO:0000256" key="1">
    <source>
        <dbReference type="SAM" id="MobiDB-lite"/>
    </source>
</evidence>